<keyword evidence="1" id="KW-1133">Transmembrane helix</keyword>
<keyword evidence="1" id="KW-0812">Transmembrane</keyword>
<keyword evidence="1" id="KW-0472">Membrane</keyword>
<evidence type="ECO:0000313" key="3">
    <source>
        <dbReference type="EMBL" id="PIU03399.1"/>
    </source>
</evidence>
<accession>A0A2M6XCL3</accession>
<feature type="transmembrane region" description="Helical" evidence="1">
    <location>
        <begin position="6"/>
        <end position="24"/>
    </location>
</feature>
<protein>
    <recommendedName>
        <fullName evidence="2">DUF7489 domain-containing protein</fullName>
    </recommendedName>
</protein>
<reference evidence="4" key="1">
    <citation type="submission" date="2017-09" db="EMBL/GenBank/DDBJ databases">
        <title>Depth-based differentiation of microbial function through sediment-hosted aquifers and enrichment of novel symbionts in the deep terrestrial subsurface.</title>
        <authorList>
            <person name="Probst A.J."/>
            <person name="Ladd B."/>
            <person name="Jarett J.K."/>
            <person name="Geller-Mcgrath D.E."/>
            <person name="Sieber C.M.K."/>
            <person name="Emerson J.B."/>
            <person name="Anantharaman K."/>
            <person name="Thomas B.C."/>
            <person name="Malmstrom R."/>
            <person name="Stieglmeier M."/>
            <person name="Klingl A."/>
            <person name="Woyke T."/>
            <person name="Ryan C.M."/>
            <person name="Banfield J.F."/>
        </authorList>
    </citation>
    <scope>NUCLEOTIDE SEQUENCE [LARGE SCALE GENOMIC DNA]</scope>
</reference>
<dbReference type="EMBL" id="PEYO01000017">
    <property type="protein sequence ID" value="PIU03399.1"/>
    <property type="molecule type" value="Genomic_DNA"/>
</dbReference>
<gene>
    <name evidence="3" type="ORF">COT44_03070</name>
</gene>
<dbReference type="Pfam" id="PF24315">
    <property type="entry name" value="DUF7489"/>
    <property type="match status" value="1"/>
</dbReference>
<feature type="domain" description="DUF7489" evidence="2">
    <location>
        <begin position="31"/>
        <end position="100"/>
    </location>
</feature>
<dbReference type="Proteomes" id="UP000228996">
    <property type="component" value="Unassembled WGS sequence"/>
</dbReference>
<evidence type="ECO:0000313" key="4">
    <source>
        <dbReference type="Proteomes" id="UP000228996"/>
    </source>
</evidence>
<comment type="caution">
    <text evidence="3">The sequence shown here is derived from an EMBL/GenBank/DDBJ whole genome shotgun (WGS) entry which is preliminary data.</text>
</comment>
<organism evidence="3 4">
    <name type="scientific">Candidatus Shapirobacteria bacterium CG08_land_8_20_14_0_20_39_18</name>
    <dbReference type="NCBI Taxonomy" id="1974883"/>
    <lineage>
        <taxon>Bacteria</taxon>
        <taxon>Candidatus Shapironibacteriota</taxon>
    </lineage>
</organism>
<evidence type="ECO:0000256" key="1">
    <source>
        <dbReference type="SAM" id="Phobius"/>
    </source>
</evidence>
<sequence length="101" mass="11120">MNGCLSVLGLIFLLPFVLVILFIVKLLKKSKDSAWAGKVVEKKVNVVEDFDSGNESNNYVLVIETDKGTKRNIAVAKPLYDSCQVGDRIDKPKGSLIPKKV</sequence>
<dbReference type="AlphaFoldDB" id="A0A2M6XCL3"/>
<evidence type="ECO:0000259" key="2">
    <source>
        <dbReference type="Pfam" id="PF24315"/>
    </source>
</evidence>
<name>A0A2M6XCL3_9BACT</name>
<proteinExistence type="predicted"/>
<dbReference type="InterPro" id="IPR055912">
    <property type="entry name" value="DUF7489"/>
</dbReference>